<dbReference type="PANTHER" id="PTHR42949">
    <property type="entry name" value="ANAEROBIC GLYCEROL-3-PHOSPHATE DEHYDROGENASE SUBUNIT B"/>
    <property type="match status" value="1"/>
</dbReference>
<dbReference type="Gene3D" id="3.10.20.440">
    <property type="entry name" value="2Fe-2S iron-sulphur cluster binding domain, sarcosine oxidase, alpha subunit, N-terminal domain"/>
    <property type="match status" value="1"/>
</dbReference>
<protein>
    <submittedName>
        <fullName evidence="5">Glycine/D-amino acid oxidase</fullName>
    </submittedName>
</protein>
<feature type="domain" description="FAD/NAD(P)-binding" evidence="3">
    <location>
        <begin position="119"/>
        <end position="429"/>
    </location>
</feature>
<dbReference type="InterPro" id="IPR036188">
    <property type="entry name" value="FAD/NAD-bd_sf"/>
</dbReference>
<evidence type="ECO:0000259" key="3">
    <source>
        <dbReference type="Pfam" id="PF07992"/>
    </source>
</evidence>
<evidence type="ECO:0000313" key="5">
    <source>
        <dbReference type="EMBL" id="SFU09620.1"/>
    </source>
</evidence>
<dbReference type="InterPro" id="IPR023753">
    <property type="entry name" value="FAD/NAD-binding_dom"/>
</dbReference>
<evidence type="ECO:0000259" key="2">
    <source>
        <dbReference type="Pfam" id="PF01266"/>
    </source>
</evidence>
<proteinExistence type="predicted"/>
<dbReference type="Pfam" id="PF17806">
    <property type="entry name" value="SO_alpha_A3"/>
    <property type="match status" value="1"/>
</dbReference>
<dbReference type="CDD" id="cd19946">
    <property type="entry name" value="GlpA-like_Fer2_BFD-like"/>
    <property type="match status" value="1"/>
</dbReference>
<evidence type="ECO:0000256" key="1">
    <source>
        <dbReference type="ARBA" id="ARBA00023002"/>
    </source>
</evidence>
<dbReference type="GO" id="GO:0016491">
    <property type="term" value="F:oxidoreductase activity"/>
    <property type="evidence" value="ECO:0007669"/>
    <property type="project" value="UniProtKB-KW"/>
</dbReference>
<dbReference type="RefSeq" id="WP_093635304.1">
    <property type="nucleotide sequence ID" value="NZ_FPBH01000009.1"/>
</dbReference>
<dbReference type="PRINTS" id="PR00411">
    <property type="entry name" value="PNDRDTASEI"/>
</dbReference>
<dbReference type="OrthoDB" id="9801699at2"/>
<feature type="domain" description="FAD dependent oxidoreductase" evidence="2">
    <location>
        <begin position="600"/>
        <end position="954"/>
    </location>
</feature>
<dbReference type="Gene3D" id="3.30.9.10">
    <property type="entry name" value="D-Amino Acid Oxidase, subunit A, domain 2"/>
    <property type="match status" value="1"/>
</dbReference>
<dbReference type="AlphaFoldDB" id="A0A1I7DD85"/>
<dbReference type="PRINTS" id="PR00368">
    <property type="entry name" value="FADPNR"/>
</dbReference>
<dbReference type="Pfam" id="PF01266">
    <property type="entry name" value="DAO"/>
    <property type="match status" value="1"/>
</dbReference>
<dbReference type="Pfam" id="PF13510">
    <property type="entry name" value="Fer2_4"/>
    <property type="match status" value="1"/>
</dbReference>
<keyword evidence="1" id="KW-0560">Oxidoreductase</keyword>
<evidence type="ECO:0000259" key="4">
    <source>
        <dbReference type="Pfam" id="PF17806"/>
    </source>
</evidence>
<dbReference type="Proteomes" id="UP000198844">
    <property type="component" value="Unassembled WGS sequence"/>
</dbReference>
<reference evidence="5 6" key="1">
    <citation type="submission" date="2016-10" db="EMBL/GenBank/DDBJ databases">
        <authorList>
            <person name="de Groot N.N."/>
        </authorList>
    </citation>
    <scope>NUCLEOTIDE SEQUENCE [LARGE SCALE GENOMIC DNA]</scope>
    <source>
        <strain evidence="5 6">LMG 27731</strain>
    </source>
</reference>
<name>A0A1I7DD85_9BURK</name>
<dbReference type="InterPro" id="IPR006076">
    <property type="entry name" value="FAD-dep_OxRdtase"/>
</dbReference>
<evidence type="ECO:0000313" key="6">
    <source>
        <dbReference type="Proteomes" id="UP000198844"/>
    </source>
</evidence>
<dbReference type="InterPro" id="IPR041117">
    <property type="entry name" value="SoxA_A3"/>
</dbReference>
<dbReference type="Pfam" id="PF07992">
    <property type="entry name" value="Pyr_redox_2"/>
    <property type="match status" value="1"/>
</dbReference>
<dbReference type="InterPro" id="IPR051691">
    <property type="entry name" value="Metab_Enz_Cyan_OpOx_G3PDH"/>
</dbReference>
<dbReference type="InterPro" id="IPR036010">
    <property type="entry name" value="2Fe-2S_ferredoxin-like_sf"/>
</dbReference>
<dbReference type="InterPro" id="IPR041854">
    <property type="entry name" value="BFD-like_2Fe2S-bd_dom_sf"/>
</dbReference>
<accession>A0A1I7DD85</accession>
<dbReference type="PANTHER" id="PTHR42949:SF3">
    <property type="entry name" value="ANAEROBIC GLYCEROL-3-PHOSPHATE DEHYDROGENASE SUBUNIT B"/>
    <property type="match status" value="1"/>
</dbReference>
<dbReference type="SUPFAM" id="SSF54292">
    <property type="entry name" value="2Fe-2S ferredoxin-like"/>
    <property type="match status" value="1"/>
</dbReference>
<gene>
    <name evidence="5" type="ORF">SAMN05192563_1009170</name>
</gene>
<sequence>MRLKKSHIAPSGKLISFEYDGERIRALEGESIAAALADAGCGVYRETRDGARRGLYCGMGNCFECLVCVDGKQGQRACMTKAADGMQVTAQGTERANAGAHVPLAPTPEGTQPREVTVDVLVVGAGPAGLSAACAARSRGASVEVIDERPMAGGQFFKQIAPSQQASKLDRQFREGAALIRRARTMGVTLTSEAFVWGTFGPHEIGVIVNGASVVFRPQQIVLAPGAYEYTTPFPGWTLPGVMTTGGAQTLARAYRVAPGERIVIAGNGPLNLQLAAELVAGGANVVAVLERAPRPGLRLWRELLVATREAPSLIRDGAAYLATLRAANVPVVWNARGLEAHGKQRLAEITYICDDKTVTLSCDTLCVGDGFAPTTDIARTLGCTHSFVDRGIGHLATDIDANGQTSIAGVFAAGDGARIGGARVALARGTLAGHAAADALRLQSTADAERSRAAARRALGRADRFQTALWKIFAAPTPHIADVPRDTIVCRCEDVTQGVIVDQLAAGHDTLASIKRNTRLGMGRCQGRNCAASCAKLIEESTGRAREVMHFLAPRVPIRPTPLAALAFEKPEWGGHRKASTPNIARPVKEPALGDQTTDVLVIGGGVMGACLGHFLSRAGRDVLVVDRDDLNLQASGANAGSLHVQLLSFDFGKKARAGGMPAANTLALGPASVRLWQQLERESGDNLEIRVTGGLMVADSEAGMRFLEQKIALEKQFGIEAELLDTRSLLALSPHLSPALLGAEYCPMEGKINPLRATYAVMRLASAQGARFQRATNVTAIMRDRDGFSVDTSRGWIRSRVVVNAAGAWAKEIGAMLGVHVPVAGTPLQMIATEPAPKLVDHLIAHADRHLSLKQTATGGILIGGGWTAAFDPARRMNHAMRESIEGNAWVASHVLPALKGMHMVRAWAGMNIDIDGAPIVGPVEGVPGFFNAVTSNGYTLAPIVSQLVTDLILQRTPELDVAPFLLSRFASA</sequence>
<organism evidence="5 6">
    <name type="scientific">Paraburkholderia aspalathi</name>
    <dbReference type="NCBI Taxonomy" id="1324617"/>
    <lineage>
        <taxon>Bacteria</taxon>
        <taxon>Pseudomonadati</taxon>
        <taxon>Pseudomonadota</taxon>
        <taxon>Betaproteobacteria</taxon>
        <taxon>Burkholderiales</taxon>
        <taxon>Burkholderiaceae</taxon>
        <taxon>Paraburkholderia</taxon>
    </lineage>
</organism>
<dbReference type="Gene3D" id="3.50.50.60">
    <property type="entry name" value="FAD/NAD(P)-binding domain"/>
    <property type="match status" value="3"/>
</dbReference>
<feature type="domain" description="SoxA A3" evidence="4">
    <location>
        <begin position="490"/>
        <end position="568"/>
    </location>
</feature>
<dbReference type="Gene3D" id="1.10.10.1100">
    <property type="entry name" value="BFD-like [2Fe-2S]-binding domain"/>
    <property type="match status" value="1"/>
</dbReference>
<dbReference type="EMBL" id="FPBH01000009">
    <property type="protein sequence ID" value="SFU09620.1"/>
    <property type="molecule type" value="Genomic_DNA"/>
</dbReference>
<dbReference type="SUPFAM" id="SSF51905">
    <property type="entry name" value="FAD/NAD(P)-binding domain"/>
    <property type="match status" value="2"/>
</dbReference>
<dbReference type="InterPro" id="IPR042204">
    <property type="entry name" value="2Fe-2S-bd_N"/>
</dbReference>
<dbReference type="GO" id="GO:0051536">
    <property type="term" value="F:iron-sulfur cluster binding"/>
    <property type="evidence" value="ECO:0007669"/>
    <property type="project" value="InterPro"/>
</dbReference>